<evidence type="ECO:0000313" key="5">
    <source>
        <dbReference type="Proteomes" id="UP001215549"/>
    </source>
</evidence>
<reference evidence="3 5" key="2">
    <citation type="submission" date="2021-01" db="EMBL/GenBank/DDBJ databases">
        <title>Biogeographic distribution of Paracoccus.</title>
        <authorList>
            <person name="Hollensteiner J."/>
            <person name="Leineberger J."/>
            <person name="Brinkhoff T."/>
            <person name="Daniel R."/>
        </authorList>
    </citation>
    <scope>NUCLEOTIDE SEQUENCE [LARGE SCALE GENOMIC DNA]</scope>
    <source>
        <strain evidence="3 5">DSM 18447</strain>
    </source>
</reference>
<dbReference type="Proteomes" id="UP001215549">
    <property type="component" value="Chromosome"/>
</dbReference>
<evidence type="ECO:0000256" key="1">
    <source>
        <dbReference type="SAM" id="SignalP"/>
    </source>
</evidence>
<protein>
    <recommendedName>
        <fullName evidence="6">Tat (Twin-arginine translocation) pathway signal sequence</fullName>
    </recommendedName>
</protein>
<keyword evidence="5" id="KW-1185">Reference proteome</keyword>
<dbReference type="EMBL" id="CP067140">
    <property type="protein sequence ID" value="WCR04571.1"/>
    <property type="molecule type" value="Genomic_DNA"/>
</dbReference>
<evidence type="ECO:0000313" key="4">
    <source>
        <dbReference type="Proteomes" id="UP000186216"/>
    </source>
</evidence>
<keyword evidence="1" id="KW-0732">Signal</keyword>
<feature type="signal peptide" evidence="1">
    <location>
        <begin position="1"/>
        <end position="21"/>
    </location>
</feature>
<name>A0AA45W4N3_9RHOB</name>
<dbReference type="Proteomes" id="UP000186216">
    <property type="component" value="Unassembled WGS sequence"/>
</dbReference>
<proteinExistence type="predicted"/>
<accession>A0AA45W4N3</accession>
<dbReference type="EMBL" id="FTOU01000007">
    <property type="protein sequence ID" value="SIS86932.1"/>
    <property type="molecule type" value="Genomic_DNA"/>
</dbReference>
<evidence type="ECO:0000313" key="2">
    <source>
        <dbReference type="EMBL" id="SIS86932.1"/>
    </source>
</evidence>
<dbReference type="AlphaFoldDB" id="A0AA45W4N3"/>
<dbReference type="RefSeq" id="WP_076525977.1">
    <property type="nucleotide sequence ID" value="NZ_CP067140.1"/>
</dbReference>
<feature type="chain" id="PRO_5041459097" description="Tat (Twin-arginine translocation) pathway signal sequence" evidence="1">
    <location>
        <begin position="22"/>
        <end position="109"/>
    </location>
</feature>
<sequence length="109" mass="11912">MNRRQLIAAAPATLIAGSAVSGTVTPIEATYREIVRLRAIQNADGLSDDQVDAWGDKVMELADGIIDMPSQGPMDFIYKIMGYTLDGEHELDQSHLGKRLWVEARALVA</sequence>
<reference evidence="2 4" key="1">
    <citation type="submission" date="2017-01" db="EMBL/GenBank/DDBJ databases">
        <authorList>
            <person name="Varghese N."/>
            <person name="Submissions S."/>
        </authorList>
    </citation>
    <scope>NUCLEOTIDE SEQUENCE [LARGE SCALE GENOMIC DNA]</scope>
    <source>
        <strain evidence="2 4">DSM 18447</strain>
    </source>
</reference>
<evidence type="ECO:0000313" key="3">
    <source>
        <dbReference type="EMBL" id="WCR04571.1"/>
    </source>
</evidence>
<gene>
    <name evidence="3" type="ORF">JHX88_07590</name>
    <name evidence="2" type="ORF">SAMN05421772_10727</name>
</gene>
<organism evidence="2 4">
    <name type="scientific">Paracoccus saliphilus</name>
    <dbReference type="NCBI Taxonomy" id="405559"/>
    <lineage>
        <taxon>Bacteria</taxon>
        <taxon>Pseudomonadati</taxon>
        <taxon>Pseudomonadota</taxon>
        <taxon>Alphaproteobacteria</taxon>
        <taxon>Rhodobacterales</taxon>
        <taxon>Paracoccaceae</taxon>
        <taxon>Paracoccus</taxon>
    </lineage>
</organism>
<evidence type="ECO:0008006" key="6">
    <source>
        <dbReference type="Google" id="ProtNLM"/>
    </source>
</evidence>